<dbReference type="STRING" id="350688.Clos_0387"/>
<organism evidence="3 4">
    <name type="scientific">Alkaliphilus oremlandii (strain OhILAs)</name>
    <name type="common">Clostridium oremlandii (strain OhILAs)</name>
    <dbReference type="NCBI Taxonomy" id="350688"/>
    <lineage>
        <taxon>Bacteria</taxon>
        <taxon>Bacillati</taxon>
        <taxon>Bacillota</taxon>
        <taxon>Clostridia</taxon>
        <taxon>Peptostreptococcales</taxon>
        <taxon>Natronincolaceae</taxon>
        <taxon>Alkaliphilus</taxon>
    </lineage>
</organism>
<dbReference type="EMBL" id="CP000853">
    <property type="protein sequence ID" value="ABW17949.1"/>
    <property type="molecule type" value="Genomic_DNA"/>
</dbReference>
<keyword evidence="1" id="KW-0472">Membrane</keyword>
<keyword evidence="1" id="KW-0812">Transmembrane</keyword>
<keyword evidence="1" id="KW-1133">Transmembrane helix</keyword>
<dbReference type="AlphaFoldDB" id="A8MLN2"/>
<evidence type="ECO:0000313" key="3">
    <source>
        <dbReference type="EMBL" id="ABW17949.1"/>
    </source>
</evidence>
<dbReference type="Pfam" id="PF14257">
    <property type="entry name" value="DUF4349"/>
    <property type="match status" value="1"/>
</dbReference>
<dbReference type="RefSeq" id="WP_012158264.1">
    <property type="nucleotide sequence ID" value="NC_009922.1"/>
</dbReference>
<keyword evidence="4" id="KW-1185">Reference proteome</keyword>
<reference evidence="4" key="1">
    <citation type="submission" date="2007-10" db="EMBL/GenBank/DDBJ databases">
        <title>Complete genome of Alkaliphilus oremlandii OhILAs.</title>
        <authorList>
            <person name="Copeland A."/>
            <person name="Lucas S."/>
            <person name="Lapidus A."/>
            <person name="Barry K."/>
            <person name="Detter J.C."/>
            <person name="Glavina del Rio T."/>
            <person name="Hammon N."/>
            <person name="Israni S."/>
            <person name="Dalin E."/>
            <person name="Tice H."/>
            <person name="Pitluck S."/>
            <person name="Chain P."/>
            <person name="Malfatti S."/>
            <person name="Shin M."/>
            <person name="Vergez L."/>
            <person name="Schmutz J."/>
            <person name="Larimer F."/>
            <person name="Land M."/>
            <person name="Hauser L."/>
            <person name="Kyrpides N."/>
            <person name="Mikhailova N."/>
            <person name="Stolz J.F."/>
            <person name="Dawson A."/>
            <person name="Fisher E."/>
            <person name="Crable B."/>
            <person name="Perera E."/>
            <person name="Lisak J."/>
            <person name="Ranganathan M."/>
            <person name="Basu P."/>
            <person name="Richardson P."/>
        </authorList>
    </citation>
    <scope>NUCLEOTIDE SEQUENCE [LARGE SCALE GENOMIC DNA]</scope>
    <source>
        <strain evidence="4">OhILAs</strain>
    </source>
</reference>
<dbReference type="InterPro" id="IPR025645">
    <property type="entry name" value="DUF4349"/>
</dbReference>
<dbReference type="eggNOG" id="COG1196">
    <property type="taxonomic scope" value="Bacteria"/>
</dbReference>
<accession>A8MLN2</accession>
<feature type="domain" description="DUF4349" evidence="2">
    <location>
        <begin position="70"/>
        <end position="284"/>
    </location>
</feature>
<protein>
    <recommendedName>
        <fullName evidence="2">DUF4349 domain-containing protein</fullName>
    </recommendedName>
</protein>
<dbReference type="Proteomes" id="UP000000269">
    <property type="component" value="Chromosome"/>
</dbReference>
<dbReference type="KEGG" id="aoe:Clos_0387"/>
<feature type="transmembrane region" description="Helical" evidence="1">
    <location>
        <begin position="264"/>
        <end position="289"/>
    </location>
</feature>
<name>A8MLN2_ALKOO</name>
<evidence type="ECO:0000256" key="1">
    <source>
        <dbReference type="SAM" id="Phobius"/>
    </source>
</evidence>
<sequence>MKIKRFIGLPKLGILGMILLLFLFNMGCSAKSTEFSRDMAPNMDLAESSSHSEMLKLDGDAKRSSLEPEKVITNVYLTLETLEFEATTNQLGQLISKYNGFVENSNIYSNHHVGDKILKNGQYTVRIPKENVEPFMKDTQGIGNLVSQNTSKQDITKQYYDTESRLNVLKIKEERILALLEKADKIEDVIAIENQLSDIIYQKEDLTKSILDMDDQVSYSTVSLNISEVEKLTNGVTKETSFATKLANAWKDSLYFFKIGIEQFIISAIFVLPYLFLIAPFAFIAYKVIQKKNNSNRE</sequence>
<evidence type="ECO:0000313" key="4">
    <source>
        <dbReference type="Proteomes" id="UP000000269"/>
    </source>
</evidence>
<evidence type="ECO:0000259" key="2">
    <source>
        <dbReference type="Pfam" id="PF14257"/>
    </source>
</evidence>
<gene>
    <name evidence="3" type="ordered locus">Clos_0387</name>
</gene>
<dbReference type="OrthoDB" id="2162337at2"/>
<dbReference type="HOGENOM" id="CLU_046535_1_0_9"/>
<proteinExistence type="predicted"/>